<dbReference type="InterPro" id="IPR046826">
    <property type="entry name" value="PDH_N"/>
</dbReference>
<dbReference type="AlphaFoldDB" id="A0A1M6PZ06"/>
<evidence type="ECO:0000313" key="6">
    <source>
        <dbReference type="Proteomes" id="UP000183975"/>
    </source>
</evidence>
<dbReference type="Gene3D" id="3.40.50.720">
    <property type="entry name" value="NAD(P)-binding Rossmann-like Domain"/>
    <property type="match status" value="1"/>
</dbReference>
<comment type="pathway">
    <text evidence="3">Amino-acid biosynthesis.</text>
</comment>
<gene>
    <name evidence="5" type="ORF">SAMN02745138_01215</name>
</gene>
<organism evidence="5 6">
    <name type="scientific">Anaerotignum lactatifermentans DSM 14214</name>
    <dbReference type="NCBI Taxonomy" id="1121323"/>
    <lineage>
        <taxon>Bacteria</taxon>
        <taxon>Bacillati</taxon>
        <taxon>Bacillota</taxon>
        <taxon>Clostridia</taxon>
        <taxon>Lachnospirales</taxon>
        <taxon>Anaerotignaceae</taxon>
        <taxon>Anaerotignum</taxon>
    </lineage>
</organism>
<dbReference type="OrthoDB" id="9802008at2"/>
<keyword evidence="6" id="KW-1185">Reference proteome</keyword>
<proteinExistence type="inferred from homology"/>
<dbReference type="PANTHER" id="PTHR21363">
    <property type="entry name" value="PREPHENATE DEHYDROGENASE"/>
    <property type="match status" value="1"/>
</dbReference>
<keyword evidence="2" id="KW-0560">Oxidoreductase</keyword>
<dbReference type="InterPro" id="IPR003099">
    <property type="entry name" value="Prephen_DH"/>
</dbReference>
<reference evidence="5 6" key="1">
    <citation type="submission" date="2016-11" db="EMBL/GenBank/DDBJ databases">
        <authorList>
            <person name="Jaros S."/>
            <person name="Januszkiewicz K."/>
            <person name="Wedrychowicz H."/>
        </authorList>
    </citation>
    <scope>NUCLEOTIDE SEQUENCE [LARGE SCALE GENOMIC DNA]</scope>
    <source>
        <strain evidence="5 6">DSM 14214</strain>
    </source>
</reference>
<evidence type="ECO:0000256" key="2">
    <source>
        <dbReference type="ARBA" id="ARBA00023002"/>
    </source>
</evidence>
<dbReference type="SUPFAM" id="SSF51735">
    <property type="entry name" value="NAD(P)-binding Rossmann-fold domains"/>
    <property type="match status" value="1"/>
</dbReference>
<dbReference type="SUPFAM" id="SSF48179">
    <property type="entry name" value="6-phosphogluconate dehydrogenase C-terminal domain-like"/>
    <property type="match status" value="1"/>
</dbReference>
<evidence type="ECO:0000256" key="3">
    <source>
        <dbReference type="ARBA" id="ARBA00029440"/>
    </source>
</evidence>
<accession>A0A1M6PZ06</accession>
<dbReference type="Pfam" id="PF02153">
    <property type="entry name" value="PDH_N"/>
    <property type="match status" value="1"/>
</dbReference>
<dbReference type="GO" id="GO:0006571">
    <property type="term" value="P:tyrosine biosynthetic process"/>
    <property type="evidence" value="ECO:0007669"/>
    <property type="project" value="InterPro"/>
</dbReference>
<dbReference type="PANTHER" id="PTHR21363:SF0">
    <property type="entry name" value="PREPHENATE DEHYDROGENASE [NADP(+)]"/>
    <property type="match status" value="1"/>
</dbReference>
<name>A0A1M6PZ06_9FIRM</name>
<dbReference type="InterPro" id="IPR050812">
    <property type="entry name" value="Preph/Arog_dehydrog"/>
</dbReference>
<dbReference type="Gene3D" id="1.10.3660.10">
    <property type="entry name" value="6-phosphogluconate dehydrogenase C-terminal like domain"/>
    <property type="match status" value="1"/>
</dbReference>
<dbReference type="InterPro" id="IPR036291">
    <property type="entry name" value="NAD(P)-bd_dom_sf"/>
</dbReference>
<dbReference type="GO" id="GO:0004665">
    <property type="term" value="F:prephenate dehydrogenase (NADP+) activity"/>
    <property type="evidence" value="ECO:0007669"/>
    <property type="project" value="InterPro"/>
</dbReference>
<dbReference type="Pfam" id="PF20463">
    <property type="entry name" value="PDH_C"/>
    <property type="match status" value="1"/>
</dbReference>
<dbReference type="InterPro" id="IPR046825">
    <property type="entry name" value="PDH_C"/>
</dbReference>
<protein>
    <submittedName>
        <fullName evidence="5">Prephenate dehydrogenase</fullName>
    </submittedName>
</protein>
<dbReference type="RefSeq" id="WP_072850113.1">
    <property type="nucleotide sequence ID" value="NZ_FRAH01000016.1"/>
</dbReference>
<comment type="similarity">
    <text evidence="1">Belongs to the prephenate/arogenate dehydrogenase family.</text>
</comment>
<dbReference type="Proteomes" id="UP000183975">
    <property type="component" value="Unassembled WGS sequence"/>
</dbReference>
<evidence type="ECO:0000259" key="4">
    <source>
        <dbReference type="PROSITE" id="PS51176"/>
    </source>
</evidence>
<dbReference type="EMBL" id="FRAH01000016">
    <property type="protein sequence ID" value="SHK13179.1"/>
    <property type="molecule type" value="Genomic_DNA"/>
</dbReference>
<evidence type="ECO:0000313" key="5">
    <source>
        <dbReference type="EMBL" id="SHK13179.1"/>
    </source>
</evidence>
<dbReference type="InterPro" id="IPR008927">
    <property type="entry name" value="6-PGluconate_DH-like_C_sf"/>
</dbReference>
<feature type="domain" description="Prephenate/arogenate dehydrogenase" evidence="4">
    <location>
        <begin position="1"/>
        <end position="282"/>
    </location>
</feature>
<dbReference type="PROSITE" id="PS51176">
    <property type="entry name" value="PDH_ADH"/>
    <property type="match status" value="1"/>
</dbReference>
<evidence type="ECO:0000256" key="1">
    <source>
        <dbReference type="ARBA" id="ARBA00007964"/>
    </source>
</evidence>
<dbReference type="GO" id="GO:0070403">
    <property type="term" value="F:NAD+ binding"/>
    <property type="evidence" value="ECO:0007669"/>
    <property type="project" value="InterPro"/>
</dbReference>
<dbReference type="GO" id="GO:0008977">
    <property type="term" value="F:prephenate dehydrogenase (NAD+) activity"/>
    <property type="evidence" value="ECO:0007669"/>
    <property type="project" value="InterPro"/>
</dbReference>
<sequence length="282" mass="31060">MKVGVVGMGLIGGSMAKAIHKKTEHTVIGWDASETVRLSAKLLEAADEFMVDGNPKDCDLVLIALYPQATVDYVRQHAKDFKKGAMVVDCAGVKRLVCQNVQDIAAENGFIFIGAHPMAGIERSGFNFSSEKIFEGATMILTPFRGTDIADVDRLSQFFKSIGFARMQVATDAEHDQMIAYTSQLAHVVSSAYIKSELSPNFKGFSAGSFHDMTRVAKLNETMWTELFLVNKDYLADEIDGLVERLQAYSKVIRNGDGDTLKAMLKDGKEKRLAVDVVKEFD</sequence>